<evidence type="ECO:0000313" key="1">
    <source>
        <dbReference type="EMBL" id="CAD7227994.1"/>
    </source>
</evidence>
<gene>
    <name evidence="1" type="ORF">CTOB1V02_LOCUS5887</name>
</gene>
<protein>
    <submittedName>
        <fullName evidence="1">Uncharacterized protein</fullName>
    </submittedName>
</protein>
<dbReference type="OrthoDB" id="6382385at2759"/>
<proteinExistence type="predicted"/>
<reference evidence="1" key="1">
    <citation type="submission" date="2020-11" db="EMBL/GenBank/DDBJ databases">
        <authorList>
            <person name="Tran Van P."/>
        </authorList>
    </citation>
    <scope>NUCLEOTIDE SEQUENCE</scope>
</reference>
<dbReference type="SUPFAM" id="SSF49785">
    <property type="entry name" value="Galactose-binding domain-like"/>
    <property type="match status" value="1"/>
</dbReference>
<accession>A0A7R8WCM5</accession>
<dbReference type="InterPro" id="IPR008979">
    <property type="entry name" value="Galactose-bd-like_sf"/>
</dbReference>
<dbReference type="EMBL" id="OB661337">
    <property type="protein sequence ID" value="CAD7227994.1"/>
    <property type="molecule type" value="Genomic_DNA"/>
</dbReference>
<sequence>MWTLTFLLIFGLAAGSGRVYAHGTVYEYGFPDEPNDGLLQHIRHKRQTVSVEAPVIDLVADGGEGTAMVGTGYSFTLDIHIPILKTIDQQETYQVDILGFTMLTGVTNFDICNPTIVSVGEDITAAATGVDISAITPVATLSEEFPTKVRMFSYSLGPLFNPGTSGTDAGRRIRITFTATLIQTSLNVGDKITVSAAILTSDRLTGGYSKATFTADLPPTTTMDIDHDSLLIITPPTSATCAPNGYALVAMEIYLAHPLFKWRVQVESSDTTGDSFSIANIHFMDNGENMGCNNMDRGTEPYQLTNEELSVSGDTIVQMEKFFGEWRNNGYLKQRAERDGNKIEVISAVACTPMAVAGATTKLSIVVKVDDDTSLTGTFDLTITSGTVTPIATFDELASSIRIYIPDADPTTGIYTAPHLRTVTYRMELDMRALDYIDFDFVVENTQSPSGICGSMLVHKGYNIPYAQPLVIDKNLVFSEDRRTMTLDWGILANTHQVDDAMANKVIIDIMVAVSTESPVGSAFNLDFYFGANRELTIPSENSVTVAGVPPTAGTIISNITVTSGNRVSASTWLNNAAVSLDYYMNIPPDVPFPNLTVAAYTMFDFEARVCRLEIKRAGSLFPCTAASASRINALFTLYGKTSPALTLNNQGNVTIGNICATPPKDGATDESSIIVNAVYEHPYGLPGLAVKPGAAGGTATAAFELQYRETVASITQETLTLEISDEVLVPLDFNVTEVPRVTFDWSNSNPGPGASTLLYLKIQVPARTTLDIKLRVSAVSGALQPFLCNVYIVDAGHALPCVRFLDDLYREGKFYDWEMKSYATFVYDPVTKHNQTDVNLLRVSNVGKEQLYHTTNTLTIAHGVTVPETAVTGSTITLRAQLFALDQSLEYDKITIPLTVGLNPAAPSDDIIAQGFNISIVPKDGNTVNPGIMKLLTLVLEIPRNVSYPVKVQVADVSNLGSPVFTVCSAFAWGILPEIGTLSMMGEPTPTGTMRSTIWVPFTITIPPFYTYNLTLEFIMPSSSDRVAVDVLRIRISYRGRNLLCFAEGDLNDTVVYDQDIHPLQNDRLTLPLGYVYNPGFTQTRGDHMESDDQVKVEVQLLYTDHPMADNMADMPITFNLLLNDDQDKVSSVQNVQLIRDETETPDMNFDTEVSWQDGDPAVPTGEFVTVSSLIYHTPQSKAEPVDVYLRFEMPGYLTFVGIDVDNGTTPALVTTNQTGLLEFYWPYVIFEEIIQLNFTIQVDPNNLRGFGSDITTAILPFSSHGTIVTRNNNPTTVPWPTKSSTVLQPTQTLDFLITNLECYDPLGMESGLISDCQISASSAMTSSSLPHHGRYIPGSADTTTGVDTRILAVDMTTGLATVCDINPETEEMECYAEQDDGTWLPIPSTAGAPIGYDSATGRMYFMDAETGVISWSADGGLSLNTADQPGNQTCVKEVFCLGFKSTSEISHGEEMECYAEQDDGTWLPIPSTAGAPIGYDSATGRMYFMDAETGVISWSADGGLSLNTADQAELDAALAEATFTAAQPIPAYPSDELNAEGITIGDYTADYNGVNKAGTPVILWTPCCNNV</sequence>
<name>A0A7R8WCM5_9CRUS</name>
<dbReference type="Gene3D" id="2.60.120.260">
    <property type="entry name" value="Galactose-binding domain-like"/>
    <property type="match status" value="1"/>
</dbReference>
<organism evidence="1">
    <name type="scientific">Cyprideis torosa</name>
    <dbReference type="NCBI Taxonomy" id="163714"/>
    <lineage>
        <taxon>Eukaryota</taxon>
        <taxon>Metazoa</taxon>
        <taxon>Ecdysozoa</taxon>
        <taxon>Arthropoda</taxon>
        <taxon>Crustacea</taxon>
        <taxon>Oligostraca</taxon>
        <taxon>Ostracoda</taxon>
        <taxon>Podocopa</taxon>
        <taxon>Podocopida</taxon>
        <taxon>Cytherocopina</taxon>
        <taxon>Cytheroidea</taxon>
        <taxon>Cytherideidae</taxon>
        <taxon>Cyprideis</taxon>
    </lineage>
</organism>